<keyword evidence="2" id="KW-0347">Helicase</keyword>
<keyword evidence="2" id="KW-0067">ATP-binding</keyword>
<dbReference type="Proteomes" id="UP000467240">
    <property type="component" value="Unassembled WGS sequence"/>
</dbReference>
<gene>
    <name evidence="2" type="ORF">F8O01_15385</name>
</gene>
<sequence>MDYADLDVPGADRSDDVEPLVVASTPEEVETARAFFEDQKTAESDKQVERARTRSGVFSIMQYRHHPETGELMLTQEQLDAGFEVLGERLHHYAYVWHDGDRLVDVDEGTGEFTCIGLKGLHVHMVLWFDTETRPTVRTVSDAFMIPSARVRVPNEVAAQEGRETHRGRNAAEKAFFDLAEYLTHESRGKNAIPGVTQPERYYLVDRTQSGMPGKYQYGRGRVVANFDFGKALDAHMATRHNAAEGGAGAKLSKLFQAVGQGALTLNQVRDQEPAMYFAKGNLAHFQKLRGDFLAHQDAPESVMNFYVFGPGGVGKDLLAKALARALAPDAERPYFKVGGENVSWEGYDGEPVVIWEDMRVGDMIRTAKSRGMLFRILGPWRDPDEQPIVNIKNSHTQLLNRVNIVTGPQDYETFLRGLAGEYVSMQGGVRVEHEAENLDQGFRRFPLIIPVAEHEFSIFVNSGVLNGTREYQSYERHEHMRQDLELLARRCKAIKDAAERERVRGEIEVKTVAPIVAQHDRVAQPALSPLMAEDVLAEFADVGEVIPLEERSRRAHEASSERERVYRDAVEACRRNVVEWMEMCSAHHGIARDDPHLRVHADIWRTGHGCACLPSNSSHKVWPFMADHLERARALDEAMFAAQSALTPEERQRVVRFDAVSV</sequence>
<evidence type="ECO:0000313" key="2">
    <source>
        <dbReference type="EMBL" id="KAB1653286.1"/>
    </source>
</evidence>
<evidence type="ECO:0000259" key="1">
    <source>
        <dbReference type="Pfam" id="PF00910"/>
    </source>
</evidence>
<evidence type="ECO:0000313" key="3">
    <source>
        <dbReference type="Proteomes" id="UP000467240"/>
    </source>
</evidence>
<dbReference type="OrthoDB" id="3246590at2"/>
<reference evidence="2 3" key="1">
    <citation type="submission" date="2019-09" db="EMBL/GenBank/DDBJ databases">
        <title>Phylogeny of genus Pseudoclavibacter and closely related genus.</title>
        <authorList>
            <person name="Li Y."/>
        </authorList>
    </citation>
    <scope>NUCLEOTIDE SEQUENCE [LARGE SCALE GENOMIC DNA]</scope>
    <source>
        <strain evidence="2 3">DSM 23821</strain>
    </source>
</reference>
<dbReference type="EMBL" id="WBJZ01000024">
    <property type="protein sequence ID" value="KAB1653286.1"/>
    <property type="molecule type" value="Genomic_DNA"/>
</dbReference>
<feature type="domain" description="Helicase superfamily 3 single-stranded DNA/RNA virus" evidence="1">
    <location>
        <begin position="307"/>
        <end position="359"/>
    </location>
</feature>
<dbReference type="SUPFAM" id="SSF52540">
    <property type="entry name" value="P-loop containing nucleoside triphosphate hydrolases"/>
    <property type="match status" value="1"/>
</dbReference>
<dbReference type="InterPro" id="IPR027417">
    <property type="entry name" value="P-loop_NTPase"/>
</dbReference>
<organism evidence="2 3">
    <name type="scientific">Pseudoclavibacter chungangensis</name>
    <dbReference type="NCBI Taxonomy" id="587635"/>
    <lineage>
        <taxon>Bacteria</taxon>
        <taxon>Bacillati</taxon>
        <taxon>Actinomycetota</taxon>
        <taxon>Actinomycetes</taxon>
        <taxon>Micrococcales</taxon>
        <taxon>Microbacteriaceae</taxon>
        <taxon>Pseudoclavibacter</taxon>
    </lineage>
</organism>
<dbReference type="AlphaFoldDB" id="A0A7J5BN58"/>
<dbReference type="InterPro" id="IPR000605">
    <property type="entry name" value="Helicase_SF3_ssDNA/RNA_vir"/>
</dbReference>
<comment type="caution">
    <text evidence="2">The sequence shown here is derived from an EMBL/GenBank/DDBJ whole genome shotgun (WGS) entry which is preliminary data.</text>
</comment>
<dbReference type="Pfam" id="PF00910">
    <property type="entry name" value="RNA_helicase"/>
    <property type="match status" value="1"/>
</dbReference>
<keyword evidence="3" id="KW-1185">Reference proteome</keyword>
<name>A0A7J5BN58_9MICO</name>
<keyword evidence="2" id="KW-0547">Nucleotide-binding</keyword>
<dbReference type="GO" id="GO:0003723">
    <property type="term" value="F:RNA binding"/>
    <property type="evidence" value="ECO:0007669"/>
    <property type="project" value="InterPro"/>
</dbReference>
<proteinExistence type="predicted"/>
<accession>A0A7J5BN58</accession>
<dbReference type="GO" id="GO:0003724">
    <property type="term" value="F:RNA helicase activity"/>
    <property type="evidence" value="ECO:0007669"/>
    <property type="project" value="InterPro"/>
</dbReference>
<protein>
    <submittedName>
        <fullName evidence="2">RNA helicase</fullName>
    </submittedName>
</protein>
<keyword evidence="2" id="KW-0378">Hydrolase</keyword>